<evidence type="ECO:0000313" key="3">
    <source>
        <dbReference type="Proteomes" id="UP000582974"/>
    </source>
</evidence>
<reference evidence="2 3" key="1">
    <citation type="submission" date="2020-07" db="EMBL/GenBank/DDBJ databases">
        <title>Genome of Haloechinothrix sp.</title>
        <authorList>
            <person name="Tang S.-K."/>
            <person name="Yang L."/>
            <person name="Zhu W.-Y."/>
        </authorList>
    </citation>
    <scope>NUCLEOTIDE SEQUENCE [LARGE SCALE GENOMIC DNA]</scope>
    <source>
        <strain evidence="2 3">YIM 98757</strain>
    </source>
</reference>
<keyword evidence="2" id="KW-0378">Hydrolase</keyword>
<gene>
    <name evidence="2" type="ORF">H0B56_05000</name>
</gene>
<dbReference type="GO" id="GO:0016787">
    <property type="term" value="F:hydrolase activity"/>
    <property type="evidence" value="ECO:0007669"/>
    <property type="project" value="UniProtKB-KW"/>
</dbReference>
<dbReference type="PANTHER" id="PTHR23131">
    <property type="entry name" value="ENDORIBONUCLEASE LACTB2"/>
    <property type="match status" value="1"/>
</dbReference>
<dbReference type="AlphaFoldDB" id="A0A837ZXJ9"/>
<dbReference type="Proteomes" id="UP000582974">
    <property type="component" value="Unassembled WGS sequence"/>
</dbReference>
<dbReference type="InterPro" id="IPR036866">
    <property type="entry name" value="RibonucZ/Hydroxyglut_hydro"/>
</dbReference>
<dbReference type="InterPro" id="IPR036388">
    <property type="entry name" value="WH-like_DNA-bd_sf"/>
</dbReference>
<accession>A0A837ZXJ9</accession>
<comment type="caution">
    <text evidence="2">The sequence shown here is derived from an EMBL/GenBank/DDBJ whole genome shotgun (WGS) entry which is preliminary data.</text>
</comment>
<dbReference type="Gene3D" id="1.10.10.10">
    <property type="entry name" value="Winged helix-like DNA-binding domain superfamily/Winged helix DNA-binding domain"/>
    <property type="match status" value="1"/>
</dbReference>
<dbReference type="SMART" id="SM00849">
    <property type="entry name" value="Lactamase_B"/>
    <property type="match status" value="1"/>
</dbReference>
<dbReference type="Gene3D" id="3.60.15.10">
    <property type="entry name" value="Ribonuclease Z/Hydroxyacylglutathione hydrolase-like"/>
    <property type="match status" value="1"/>
</dbReference>
<protein>
    <submittedName>
        <fullName evidence="2">MBL fold metallo-hydrolase</fullName>
    </submittedName>
</protein>
<dbReference type="SUPFAM" id="SSF56281">
    <property type="entry name" value="Metallo-hydrolase/oxidoreductase"/>
    <property type="match status" value="1"/>
</dbReference>
<evidence type="ECO:0000313" key="2">
    <source>
        <dbReference type="EMBL" id="MBA0124894.1"/>
    </source>
</evidence>
<sequence length="340" mass="37702">MTTSSTAWTEPGAYEVAPGVYRIPLPMPNDGLRAVNVYAIEDGDGVVLVDAGWDVPEARETLRSALDSLGYELADVRRILATHVHRDHYTLGVALRREFGMPIALGEGERQTLRAMFDEETAGRMGELRRWGAEEHLAELAASYDPDAVRRSYDWPDEWIDDVVDIELNKRVLRAVPTPGHTRGHVVFCDTGSGLLFSGDHVLPHITPSIGFEPAMASSPLGDFLRSLRGLRDYADMRLLPAHGPVTESAHTRVAELLEHHDRRLADTARAVSEDGARTVYEAAGRLGWTRRARSFTELDAFNRFLAVAETAAHLRLLAERGRLNVRSVDGVDYYSPVTP</sequence>
<dbReference type="RefSeq" id="WP_180891771.1">
    <property type="nucleotide sequence ID" value="NZ_JACCKD010000002.1"/>
</dbReference>
<organism evidence="2 3">
    <name type="scientific">Haloechinothrix aidingensis</name>
    <dbReference type="NCBI Taxonomy" id="2752311"/>
    <lineage>
        <taxon>Bacteria</taxon>
        <taxon>Bacillati</taxon>
        <taxon>Actinomycetota</taxon>
        <taxon>Actinomycetes</taxon>
        <taxon>Pseudonocardiales</taxon>
        <taxon>Pseudonocardiaceae</taxon>
        <taxon>Haloechinothrix</taxon>
    </lineage>
</organism>
<evidence type="ECO:0000259" key="1">
    <source>
        <dbReference type="SMART" id="SM00849"/>
    </source>
</evidence>
<dbReference type="InterPro" id="IPR050662">
    <property type="entry name" value="Sec-metab_biosynth-thioest"/>
</dbReference>
<dbReference type="Pfam" id="PF00753">
    <property type="entry name" value="Lactamase_B"/>
    <property type="match status" value="1"/>
</dbReference>
<dbReference type="EMBL" id="JACCKD010000002">
    <property type="protein sequence ID" value="MBA0124894.1"/>
    <property type="molecule type" value="Genomic_DNA"/>
</dbReference>
<feature type="domain" description="Metallo-beta-lactamase" evidence="1">
    <location>
        <begin position="34"/>
        <end position="243"/>
    </location>
</feature>
<name>A0A837ZXJ9_9PSEU</name>
<dbReference type="PANTHER" id="PTHR23131:SF4">
    <property type="entry name" value="METALLO-BETA-LACTAMASE SUPERFAMILY POTEIN"/>
    <property type="match status" value="1"/>
</dbReference>
<keyword evidence="3" id="KW-1185">Reference proteome</keyword>
<proteinExistence type="predicted"/>
<dbReference type="InterPro" id="IPR001279">
    <property type="entry name" value="Metallo-B-lactamas"/>
</dbReference>